<evidence type="ECO:0000313" key="2">
    <source>
        <dbReference type="Proteomes" id="UP001281410"/>
    </source>
</evidence>
<dbReference type="GO" id="GO:0004497">
    <property type="term" value="F:monooxygenase activity"/>
    <property type="evidence" value="ECO:0007669"/>
    <property type="project" value="InterPro"/>
</dbReference>
<dbReference type="GO" id="GO:0020037">
    <property type="term" value="F:heme binding"/>
    <property type="evidence" value="ECO:0007669"/>
    <property type="project" value="InterPro"/>
</dbReference>
<keyword evidence="2" id="KW-1185">Reference proteome</keyword>
<dbReference type="Proteomes" id="UP001281410">
    <property type="component" value="Unassembled WGS sequence"/>
</dbReference>
<comment type="caution">
    <text evidence="1">The sequence shown here is derived from an EMBL/GenBank/DDBJ whole genome shotgun (WGS) entry which is preliminary data.</text>
</comment>
<organism evidence="1 2">
    <name type="scientific">Dipteronia sinensis</name>
    <dbReference type="NCBI Taxonomy" id="43782"/>
    <lineage>
        <taxon>Eukaryota</taxon>
        <taxon>Viridiplantae</taxon>
        <taxon>Streptophyta</taxon>
        <taxon>Embryophyta</taxon>
        <taxon>Tracheophyta</taxon>
        <taxon>Spermatophyta</taxon>
        <taxon>Magnoliopsida</taxon>
        <taxon>eudicotyledons</taxon>
        <taxon>Gunneridae</taxon>
        <taxon>Pentapetalae</taxon>
        <taxon>rosids</taxon>
        <taxon>malvids</taxon>
        <taxon>Sapindales</taxon>
        <taxon>Sapindaceae</taxon>
        <taxon>Hippocastanoideae</taxon>
        <taxon>Acereae</taxon>
        <taxon>Dipteronia</taxon>
    </lineage>
</organism>
<dbReference type="AlphaFoldDB" id="A0AAE0DTV6"/>
<dbReference type="PANTHER" id="PTHR24299">
    <property type="entry name" value="CYTOCHROME P450 FAMILY 1"/>
    <property type="match status" value="1"/>
</dbReference>
<gene>
    <name evidence="1" type="ORF">Dsin_028044</name>
</gene>
<protein>
    <recommendedName>
        <fullName evidence="3">Cytochrome P450</fullName>
    </recommendedName>
</protein>
<dbReference type="GO" id="GO:0005506">
    <property type="term" value="F:iron ion binding"/>
    <property type="evidence" value="ECO:0007669"/>
    <property type="project" value="InterPro"/>
</dbReference>
<dbReference type="GO" id="GO:0016705">
    <property type="term" value="F:oxidoreductase activity, acting on paired donors, with incorporation or reduction of molecular oxygen"/>
    <property type="evidence" value="ECO:0007669"/>
    <property type="project" value="InterPro"/>
</dbReference>
<sequence>MSTEMTTRGYLSTALVPSGEQWKKMRRIVSTRDFTCETSVASCKEADHLVDYVDKQCKNNSESGGLVKVRLAAQHYCGNVIRKMVFNKRFFGEGMEDGGPGLEEEEHVNALFKPLAYIFSFCVSDYVPCLRGVVDLDGHEKVMKENIGIIDKYYEDLLDRFERWS</sequence>
<dbReference type="PANTHER" id="PTHR24299:SF52">
    <property type="entry name" value="CYTOCHROME P450"/>
    <property type="match status" value="1"/>
</dbReference>
<accession>A0AAE0DTV6</accession>
<proteinExistence type="predicted"/>
<name>A0AAE0DTV6_9ROSI</name>
<evidence type="ECO:0000313" key="1">
    <source>
        <dbReference type="EMBL" id="KAK3188483.1"/>
    </source>
</evidence>
<evidence type="ECO:0008006" key="3">
    <source>
        <dbReference type="Google" id="ProtNLM"/>
    </source>
</evidence>
<reference evidence="1" key="1">
    <citation type="journal article" date="2023" name="Plant J.">
        <title>Genome sequences and population genomics provide insights into the demographic history, inbreeding, and mutation load of two 'living fossil' tree species of Dipteronia.</title>
        <authorList>
            <person name="Feng Y."/>
            <person name="Comes H.P."/>
            <person name="Chen J."/>
            <person name="Zhu S."/>
            <person name="Lu R."/>
            <person name="Zhang X."/>
            <person name="Li P."/>
            <person name="Qiu J."/>
            <person name="Olsen K.M."/>
            <person name="Qiu Y."/>
        </authorList>
    </citation>
    <scope>NUCLEOTIDE SEQUENCE</scope>
    <source>
        <strain evidence="1">NBL</strain>
    </source>
</reference>
<dbReference type="InterPro" id="IPR036396">
    <property type="entry name" value="Cyt_P450_sf"/>
</dbReference>
<dbReference type="SUPFAM" id="SSF48264">
    <property type="entry name" value="Cytochrome P450"/>
    <property type="match status" value="1"/>
</dbReference>
<dbReference type="EMBL" id="JANJYJ010000009">
    <property type="protein sequence ID" value="KAK3188483.1"/>
    <property type="molecule type" value="Genomic_DNA"/>
</dbReference>
<dbReference type="Gene3D" id="1.10.630.10">
    <property type="entry name" value="Cytochrome P450"/>
    <property type="match status" value="1"/>
</dbReference>